<accession>A0A0A8ZBY8</accession>
<reference evidence="1" key="1">
    <citation type="submission" date="2014-09" db="EMBL/GenBank/DDBJ databases">
        <authorList>
            <person name="Magalhaes I.L.F."/>
            <person name="Oliveira U."/>
            <person name="Santos F.R."/>
            <person name="Vidigal T.H.D.A."/>
            <person name="Brescovit A.D."/>
            <person name="Santos A.J."/>
        </authorList>
    </citation>
    <scope>NUCLEOTIDE SEQUENCE</scope>
    <source>
        <tissue evidence="1">Shoot tissue taken approximately 20 cm above the soil surface</tissue>
    </source>
</reference>
<evidence type="ECO:0000313" key="1">
    <source>
        <dbReference type="EMBL" id="JAD34240.1"/>
    </source>
</evidence>
<organism evidence="1">
    <name type="scientific">Arundo donax</name>
    <name type="common">Giant reed</name>
    <name type="synonym">Donax arundinaceus</name>
    <dbReference type="NCBI Taxonomy" id="35708"/>
    <lineage>
        <taxon>Eukaryota</taxon>
        <taxon>Viridiplantae</taxon>
        <taxon>Streptophyta</taxon>
        <taxon>Embryophyta</taxon>
        <taxon>Tracheophyta</taxon>
        <taxon>Spermatophyta</taxon>
        <taxon>Magnoliopsida</taxon>
        <taxon>Liliopsida</taxon>
        <taxon>Poales</taxon>
        <taxon>Poaceae</taxon>
        <taxon>PACMAD clade</taxon>
        <taxon>Arundinoideae</taxon>
        <taxon>Arundineae</taxon>
        <taxon>Arundo</taxon>
    </lineage>
</organism>
<protein>
    <submittedName>
        <fullName evidence="1">Uncharacterized protein</fullName>
    </submittedName>
</protein>
<proteinExistence type="predicted"/>
<name>A0A0A8ZBY8_ARUDO</name>
<sequence length="69" mass="8136">MWHPIDRFQRVGAQSKTFSLIHELITIQDKRNRKVCVCSHQAKALVLPLHQERLLAKSSHKVIIQYLYI</sequence>
<reference evidence="1" key="2">
    <citation type="journal article" date="2015" name="Data Brief">
        <title>Shoot transcriptome of the giant reed, Arundo donax.</title>
        <authorList>
            <person name="Barrero R.A."/>
            <person name="Guerrero F.D."/>
            <person name="Moolhuijzen P."/>
            <person name="Goolsby J.A."/>
            <person name="Tidwell J."/>
            <person name="Bellgard S.E."/>
            <person name="Bellgard M.I."/>
        </authorList>
    </citation>
    <scope>NUCLEOTIDE SEQUENCE</scope>
    <source>
        <tissue evidence="1">Shoot tissue taken approximately 20 cm above the soil surface</tissue>
    </source>
</reference>
<dbReference type="EMBL" id="GBRH01263655">
    <property type="protein sequence ID" value="JAD34240.1"/>
    <property type="molecule type" value="Transcribed_RNA"/>
</dbReference>
<dbReference type="AlphaFoldDB" id="A0A0A8ZBY8"/>